<evidence type="ECO:0000256" key="7">
    <source>
        <dbReference type="ARBA" id="ARBA00022827"/>
    </source>
</evidence>
<evidence type="ECO:0000256" key="3">
    <source>
        <dbReference type="ARBA" id="ARBA00008562"/>
    </source>
</evidence>
<dbReference type="Proteomes" id="UP000541444">
    <property type="component" value="Unassembled WGS sequence"/>
</dbReference>
<comment type="cofactor">
    <cofactor evidence="1 10">
        <name>FAD</name>
        <dbReference type="ChEBI" id="CHEBI:57692"/>
    </cofactor>
</comment>
<comment type="subcellular location">
    <subcellularLocation>
        <location evidence="10">Plastid</location>
        <location evidence="10">Chloroplast</location>
    </subcellularLocation>
</comment>
<dbReference type="GO" id="GO:0008734">
    <property type="term" value="F:L-aspartate oxidase activity"/>
    <property type="evidence" value="ECO:0007669"/>
    <property type="project" value="UniProtKB-UniRule"/>
</dbReference>
<evidence type="ECO:0000313" key="14">
    <source>
        <dbReference type="Proteomes" id="UP000541444"/>
    </source>
</evidence>
<dbReference type="NCBIfam" id="TIGR00551">
    <property type="entry name" value="nadB"/>
    <property type="match status" value="1"/>
</dbReference>
<dbReference type="OrthoDB" id="71672at2759"/>
<comment type="function">
    <text evidence="10">Catalyzes the oxidation of L-aspartate to iminoaspartate.</text>
</comment>
<feature type="domain" description="Fumarate reductase/succinate dehydrogenase flavoprotein-like C-terminal" evidence="12">
    <location>
        <begin position="544"/>
        <end position="632"/>
    </location>
</feature>
<evidence type="ECO:0000256" key="8">
    <source>
        <dbReference type="ARBA" id="ARBA00023002"/>
    </source>
</evidence>
<dbReference type="Pfam" id="PF00890">
    <property type="entry name" value="FAD_binding_2"/>
    <property type="match status" value="1"/>
</dbReference>
<keyword evidence="7 10" id="KW-0274">FAD</keyword>
<dbReference type="InterPro" id="IPR015939">
    <property type="entry name" value="Fum_Rdtase/Succ_DH_flav-like_C"/>
</dbReference>
<dbReference type="EMBL" id="JACGCM010001275">
    <property type="protein sequence ID" value="KAF6157381.1"/>
    <property type="molecule type" value="Genomic_DNA"/>
</dbReference>
<dbReference type="PANTHER" id="PTHR42716:SF2">
    <property type="entry name" value="L-ASPARTATE OXIDASE, CHLOROPLASTIC"/>
    <property type="match status" value="1"/>
</dbReference>
<evidence type="ECO:0000256" key="6">
    <source>
        <dbReference type="ARBA" id="ARBA00022642"/>
    </source>
</evidence>
<dbReference type="Pfam" id="PF02910">
    <property type="entry name" value="Succ_DH_flav_C"/>
    <property type="match status" value="1"/>
</dbReference>
<comment type="pathway">
    <text evidence="2 10">Cofactor biosynthesis; NAD(+) biosynthesis; iminoaspartate from L-aspartate (oxidase route): step 1/1.</text>
</comment>
<keyword evidence="14" id="KW-1185">Reference proteome</keyword>
<evidence type="ECO:0000256" key="2">
    <source>
        <dbReference type="ARBA" id="ARBA00004950"/>
    </source>
</evidence>
<dbReference type="SUPFAM" id="SSF51905">
    <property type="entry name" value="FAD/NAD(P)-binding domain"/>
    <property type="match status" value="1"/>
</dbReference>
<dbReference type="InterPro" id="IPR036188">
    <property type="entry name" value="FAD/NAD-bd_sf"/>
</dbReference>
<proteinExistence type="inferred from homology"/>
<accession>A0A7J7MR58</accession>
<comment type="similarity">
    <text evidence="3 10">Belongs to the FAD-dependent oxidoreductase 2 family. NadB subfamily.</text>
</comment>
<evidence type="ECO:0000256" key="4">
    <source>
        <dbReference type="ARBA" id="ARBA00012173"/>
    </source>
</evidence>
<evidence type="ECO:0000256" key="1">
    <source>
        <dbReference type="ARBA" id="ARBA00001974"/>
    </source>
</evidence>
<sequence>MRLNFARILAWHPVCSREVLTCTVEQGSAENKVPENLLVHPARLSGDAVKMKSRDFQPDLEKSCGVSKILQVREHSIYPALASDNRAINRTVTASCSRDGETKYFDFAVIGSGVAGLKYALEVSKHGSVAVITKAEPHESNTNYAQGGVSAVLDPLDSVENHMRDTIVAGAYLCDEETVKVVCTEGPDRVRELISIGASFDYGDDGKLHLAREGGHSHHRIVHAADMTGREIERALLKAVNNDPNIFMFGHHFAIDLLTSQDGSETCCHGVDTLNTETQEVIRFISKVTLLASGGAGHIYPTTTNPLVSTGDGTAMAHRAQAVISNMEFVQFHPTALADEGLPIKLTKSRENAFLITEAVRGDGGILYNLGMERFMLTYDERAELAPRDVVARSIDDQLKKRNEKYVLLDISHKPRDKILAHFPNIAVECLRYGLDITREPIPVVPAAHYMCGGVRAGLHGETNVWGLYVAGEVACTGLHGANRLASNSLLEALVFAQRAVEPSIDHMGRSSLTSSDLWARPVTPVTLGREVILDIIENTREVRKKLQLIMWDYVGIIRSTSRLKTAELRIGELEAKWEEYLFRQGWETNMVDLEACEMRNLFDCAKLVVSSALARHESRGLHFTIDFPHLRESKRQPTVIFPCSPVKVTWSSQQLHKQPH</sequence>
<evidence type="ECO:0000256" key="5">
    <source>
        <dbReference type="ARBA" id="ARBA00022630"/>
    </source>
</evidence>
<dbReference type="PANTHER" id="PTHR42716">
    <property type="entry name" value="L-ASPARTATE OXIDASE"/>
    <property type="match status" value="1"/>
</dbReference>
<protein>
    <recommendedName>
        <fullName evidence="4 10">L-aspartate oxidase</fullName>
        <ecNumber evidence="4 10">1.4.3.16</ecNumber>
    </recommendedName>
</protein>
<dbReference type="UniPathway" id="UPA00253">
    <property type="reaction ID" value="UER00326"/>
</dbReference>
<feature type="domain" description="FAD-dependent oxidoreductase 2 FAD-binding" evidence="11">
    <location>
        <begin position="106"/>
        <end position="490"/>
    </location>
</feature>
<dbReference type="SUPFAM" id="SSF56425">
    <property type="entry name" value="Succinate dehydrogenase/fumarate reductase flavoprotein, catalytic domain"/>
    <property type="match status" value="1"/>
</dbReference>
<dbReference type="Gene3D" id="1.20.58.100">
    <property type="entry name" value="Fumarate reductase/succinate dehydrogenase flavoprotein-like, C-terminal domain"/>
    <property type="match status" value="1"/>
</dbReference>
<organism evidence="13 14">
    <name type="scientific">Kingdonia uniflora</name>
    <dbReference type="NCBI Taxonomy" id="39325"/>
    <lineage>
        <taxon>Eukaryota</taxon>
        <taxon>Viridiplantae</taxon>
        <taxon>Streptophyta</taxon>
        <taxon>Embryophyta</taxon>
        <taxon>Tracheophyta</taxon>
        <taxon>Spermatophyta</taxon>
        <taxon>Magnoliopsida</taxon>
        <taxon>Ranunculales</taxon>
        <taxon>Circaeasteraceae</taxon>
        <taxon>Kingdonia</taxon>
    </lineage>
</organism>
<dbReference type="InterPro" id="IPR027477">
    <property type="entry name" value="Succ_DH/fumarate_Rdtase_cat_sf"/>
</dbReference>
<dbReference type="FunFam" id="3.90.700.10:FF:000002">
    <property type="entry name" value="L-aspartate oxidase"/>
    <property type="match status" value="1"/>
</dbReference>
<comment type="caution">
    <text evidence="13">The sequence shown here is derived from an EMBL/GenBank/DDBJ whole genome shotgun (WGS) entry which is preliminary data.</text>
</comment>
<evidence type="ECO:0000256" key="10">
    <source>
        <dbReference type="RuleBase" id="RU362049"/>
    </source>
</evidence>
<dbReference type="GO" id="GO:0009435">
    <property type="term" value="P:NAD+ biosynthetic process"/>
    <property type="evidence" value="ECO:0007669"/>
    <property type="project" value="UniProtKB-UniPathway"/>
</dbReference>
<dbReference type="GO" id="GO:0009507">
    <property type="term" value="C:chloroplast"/>
    <property type="evidence" value="ECO:0007669"/>
    <property type="project" value="UniProtKB-SubCell"/>
</dbReference>
<dbReference type="Gene3D" id="3.50.50.60">
    <property type="entry name" value="FAD/NAD(P)-binding domain"/>
    <property type="match status" value="1"/>
</dbReference>
<keyword evidence="6 10" id="KW-0662">Pyridine nucleotide biosynthesis</keyword>
<evidence type="ECO:0000259" key="11">
    <source>
        <dbReference type="Pfam" id="PF00890"/>
    </source>
</evidence>
<evidence type="ECO:0000256" key="9">
    <source>
        <dbReference type="ARBA" id="ARBA00050942"/>
    </source>
</evidence>
<dbReference type="AlphaFoldDB" id="A0A7J7MR58"/>
<dbReference type="EC" id="1.4.3.16" evidence="4 10"/>
<name>A0A7J7MR58_9MAGN</name>
<reference evidence="13 14" key="1">
    <citation type="journal article" date="2020" name="IScience">
        <title>Genome Sequencing of the Endangered Kingdonia uniflora (Circaeasteraceae, Ranunculales) Reveals Potential Mechanisms of Evolutionary Specialization.</title>
        <authorList>
            <person name="Sun Y."/>
            <person name="Deng T."/>
            <person name="Zhang A."/>
            <person name="Moore M.J."/>
            <person name="Landis J.B."/>
            <person name="Lin N."/>
            <person name="Zhang H."/>
            <person name="Zhang X."/>
            <person name="Huang J."/>
            <person name="Zhang X."/>
            <person name="Sun H."/>
            <person name="Wang H."/>
        </authorList>
    </citation>
    <scope>NUCLEOTIDE SEQUENCE [LARGE SCALE GENOMIC DNA]</scope>
    <source>
        <strain evidence="13">TB1705</strain>
        <tissue evidence="13">Leaf</tissue>
    </source>
</reference>
<gene>
    <name evidence="13" type="ORF">GIB67_004319</name>
</gene>
<dbReference type="SUPFAM" id="SSF46977">
    <property type="entry name" value="Succinate dehydrogenase/fumarate reductase flavoprotein C-terminal domain"/>
    <property type="match status" value="1"/>
</dbReference>
<comment type="catalytic activity">
    <reaction evidence="9 10">
        <text>L-aspartate + O2 = iminosuccinate + H2O2</text>
        <dbReference type="Rhea" id="RHEA:25876"/>
        <dbReference type="ChEBI" id="CHEBI:15379"/>
        <dbReference type="ChEBI" id="CHEBI:16240"/>
        <dbReference type="ChEBI" id="CHEBI:29991"/>
        <dbReference type="ChEBI" id="CHEBI:77875"/>
        <dbReference type="EC" id="1.4.3.16"/>
    </reaction>
</comment>
<dbReference type="InterPro" id="IPR005288">
    <property type="entry name" value="NadB"/>
</dbReference>
<keyword evidence="8 10" id="KW-0560">Oxidoreductase</keyword>
<evidence type="ECO:0000259" key="12">
    <source>
        <dbReference type="Pfam" id="PF02910"/>
    </source>
</evidence>
<dbReference type="Gene3D" id="3.90.700.10">
    <property type="entry name" value="Succinate dehydrogenase/fumarate reductase flavoprotein, catalytic domain"/>
    <property type="match status" value="1"/>
</dbReference>
<evidence type="ECO:0000313" key="13">
    <source>
        <dbReference type="EMBL" id="KAF6157381.1"/>
    </source>
</evidence>
<dbReference type="InterPro" id="IPR003953">
    <property type="entry name" value="FAD-dep_OxRdtase_2_FAD-bd"/>
</dbReference>
<keyword evidence="5 10" id="KW-0285">Flavoprotein</keyword>
<dbReference type="InterPro" id="IPR037099">
    <property type="entry name" value="Fum_R/Succ_DH_flav-like_C_sf"/>
</dbReference>